<sequence length="201" mass="23261">MDLDVLSVAPPATEDPDFIDSLAQLKDLLSVDLVTAVQSEHLTRLFSLSSYLKDHYKLTINQWESINRLFVSCSTYPQVLENFTVKAEETHFLEQHKAQISYLQAVRDRVKLVWEAKRASEEALKPVDEELQSIVDQISALEAKRERVLRERNDIVKRVEEIVSSSKTEFLRCTELVEEVKQCSTKKEMVEKRMAKKAMME</sequence>
<dbReference type="Proteomes" id="UP001179952">
    <property type="component" value="Unassembled WGS sequence"/>
</dbReference>
<name>A0AAV9B6Q7_ACOGR</name>
<accession>A0AAV9B6Q7</accession>
<comment type="caution">
    <text evidence="2">The sequence shown here is derived from an EMBL/GenBank/DDBJ whole genome shotgun (WGS) entry which is preliminary data.</text>
</comment>
<organism evidence="2 3">
    <name type="scientific">Acorus gramineus</name>
    <name type="common">Dwarf sweet flag</name>
    <dbReference type="NCBI Taxonomy" id="55184"/>
    <lineage>
        <taxon>Eukaryota</taxon>
        <taxon>Viridiplantae</taxon>
        <taxon>Streptophyta</taxon>
        <taxon>Embryophyta</taxon>
        <taxon>Tracheophyta</taxon>
        <taxon>Spermatophyta</taxon>
        <taxon>Magnoliopsida</taxon>
        <taxon>Liliopsida</taxon>
        <taxon>Acoraceae</taxon>
        <taxon>Acorus</taxon>
    </lineage>
</organism>
<evidence type="ECO:0000313" key="2">
    <source>
        <dbReference type="EMBL" id="KAK1272082.1"/>
    </source>
</evidence>
<dbReference type="EMBL" id="JAUJYN010000005">
    <property type="protein sequence ID" value="KAK1272082.1"/>
    <property type="molecule type" value="Genomic_DNA"/>
</dbReference>
<evidence type="ECO:0000256" key="1">
    <source>
        <dbReference type="SAM" id="Coils"/>
    </source>
</evidence>
<reference evidence="2" key="1">
    <citation type="journal article" date="2023" name="Nat. Commun.">
        <title>Diploid and tetraploid genomes of Acorus and the evolution of monocots.</title>
        <authorList>
            <person name="Ma L."/>
            <person name="Liu K.W."/>
            <person name="Li Z."/>
            <person name="Hsiao Y.Y."/>
            <person name="Qi Y."/>
            <person name="Fu T."/>
            <person name="Tang G.D."/>
            <person name="Zhang D."/>
            <person name="Sun W.H."/>
            <person name="Liu D.K."/>
            <person name="Li Y."/>
            <person name="Chen G.Z."/>
            <person name="Liu X.D."/>
            <person name="Liao X.Y."/>
            <person name="Jiang Y.T."/>
            <person name="Yu X."/>
            <person name="Hao Y."/>
            <person name="Huang J."/>
            <person name="Zhao X.W."/>
            <person name="Ke S."/>
            <person name="Chen Y.Y."/>
            <person name="Wu W.L."/>
            <person name="Hsu J.L."/>
            <person name="Lin Y.F."/>
            <person name="Huang M.D."/>
            <person name="Li C.Y."/>
            <person name="Huang L."/>
            <person name="Wang Z.W."/>
            <person name="Zhao X."/>
            <person name="Zhong W.Y."/>
            <person name="Peng D.H."/>
            <person name="Ahmad S."/>
            <person name="Lan S."/>
            <person name="Zhang J.S."/>
            <person name="Tsai W.C."/>
            <person name="Van de Peer Y."/>
            <person name="Liu Z.J."/>
        </authorList>
    </citation>
    <scope>NUCLEOTIDE SEQUENCE</scope>
    <source>
        <strain evidence="2">SCP</strain>
    </source>
</reference>
<keyword evidence="3" id="KW-1185">Reference proteome</keyword>
<feature type="coiled-coil region" evidence="1">
    <location>
        <begin position="131"/>
        <end position="158"/>
    </location>
</feature>
<gene>
    <name evidence="2" type="ORF">QJS04_geneDACA019995</name>
</gene>
<reference evidence="2" key="2">
    <citation type="submission" date="2023-06" db="EMBL/GenBank/DDBJ databases">
        <authorList>
            <person name="Ma L."/>
            <person name="Liu K.-W."/>
            <person name="Li Z."/>
            <person name="Hsiao Y.-Y."/>
            <person name="Qi Y."/>
            <person name="Fu T."/>
            <person name="Tang G."/>
            <person name="Zhang D."/>
            <person name="Sun W.-H."/>
            <person name="Liu D.-K."/>
            <person name="Li Y."/>
            <person name="Chen G.-Z."/>
            <person name="Liu X.-D."/>
            <person name="Liao X.-Y."/>
            <person name="Jiang Y.-T."/>
            <person name="Yu X."/>
            <person name="Hao Y."/>
            <person name="Huang J."/>
            <person name="Zhao X.-W."/>
            <person name="Ke S."/>
            <person name="Chen Y.-Y."/>
            <person name="Wu W.-L."/>
            <person name="Hsu J.-L."/>
            <person name="Lin Y.-F."/>
            <person name="Huang M.-D."/>
            <person name="Li C.-Y."/>
            <person name="Huang L."/>
            <person name="Wang Z.-W."/>
            <person name="Zhao X."/>
            <person name="Zhong W.-Y."/>
            <person name="Peng D.-H."/>
            <person name="Ahmad S."/>
            <person name="Lan S."/>
            <person name="Zhang J.-S."/>
            <person name="Tsai W.-C."/>
            <person name="Van De Peer Y."/>
            <person name="Liu Z.-J."/>
        </authorList>
    </citation>
    <scope>NUCLEOTIDE SEQUENCE</scope>
    <source>
        <strain evidence="2">SCP</strain>
        <tissue evidence="2">Leaves</tissue>
    </source>
</reference>
<protein>
    <submittedName>
        <fullName evidence="2">Uncharacterized protein</fullName>
    </submittedName>
</protein>
<proteinExistence type="predicted"/>
<evidence type="ECO:0000313" key="3">
    <source>
        <dbReference type="Proteomes" id="UP001179952"/>
    </source>
</evidence>
<keyword evidence="1" id="KW-0175">Coiled coil</keyword>
<dbReference type="AlphaFoldDB" id="A0AAV9B6Q7"/>